<reference evidence="4 5" key="1">
    <citation type="submission" date="2015-01" db="EMBL/GenBank/DDBJ databases">
        <title>The Genome Sequence of Cryptococcus gattii Ram5.</title>
        <authorList>
            <consortium name="The Broad Institute Genomics Platform"/>
            <person name="Cuomo C."/>
            <person name="Litvintseva A."/>
            <person name="Chen Y."/>
            <person name="Heitman J."/>
            <person name="Sun S."/>
            <person name="Springer D."/>
            <person name="Dromer F."/>
            <person name="Young S."/>
            <person name="Zeng Q."/>
            <person name="Gargeya S."/>
            <person name="Abouelleil A."/>
            <person name="Alvarado L."/>
            <person name="Chapman S.B."/>
            <person name="Gainer-Dewar J."/>
            <person name="Goldberg J."/>
            <person name="Griggs A."/>
            <person name="Gujja S."/>
            <person name="Hansen M."/>
            <person name="Howarth C."/>
            <person name="Imamovic A."/>
            <person name="Larimer J."/>
            <person name="Murphy C."/>
            <person name="Naylor J."/>
            <person name="Pearson M."/>
            <person name="Priest M."/>
            <person name="Roberts A."/>
            <person name="Saif S."/>
            <person name="Shea T."/>
            <person name="Sykes S."/>
            <person name="Wortman J."/>
            <person name="Nusbaum C."/>
            <person name="Birren B."/>
        </authorList>
    </citation>
    <scope>NUCLEOTIDE SEQUENCE [LARGE SCALE GENOMIC DNA]</scope>
    <source>
        <strain evidence="4 5">Ram5</strain>
    </source>
</reference>
<dbReference type="PRINTS" id="PR00160">
    <property type="entry name" value="GLUTAREDOXIN"/>
</dbReference>
<dbReference type="Proteomes" id="UP000053392">
    <property type="component" value="Unassembled WGS sequence"/>
</dbReference>
<dbReference type="SUPFAM" id="SSF52833">
    <property type="entry name" value="Thioredoxin-like"/>
    <property type="match status" value="1"/>
</dbReference>
<keyword evidence="2" id="KW-1133">Transmembrane helix</keyword>
<gene>
    <name evidence="4" type="ORF">I313_04730</name>
</gene>
<dbReference type="EMBL" id="KN847907">
    <property type="protein sequence ID" value="KIR39132.1"/>
    <property type="molecule type" value="Genomic_DNA"/>
</dbReference>
<evidence type="ECO:0000259" key="3">
    <source>
        <dbReference type="Pfam" id="PF00462"/>
    </source>
</evidence>
<dbReference type="PANTHER" id="PTHR45694">
    <property type="entry name" value="GLUTAREDOXIN 2"/>
    <property type="match status" value="1"/>
</dbReference>
<keyword evidence="2" id="KW-0812">Transmembrane</keyword>
<dbReference type="PANTHER" id="PTHR45694:SF5">
    <property type="entry name" value="GLUTAREDOXIN 2"/>
    <property type="match status" value="1"/>
</dbReference>
<dbReference type="InterPro" id="IPR036249">
    <property type="entry name" value="Thioredoxin-like_sf"/>
</dbReference>
<dbReference type="GO" id="GO:0000324">
    <property type="term" value="C:fungal-type vacuole"/>
    <property type="evidence" value="ECO:0007669"/>
    <property type="project" value="TreeGrafter"/>
</dbReference>
<protein>
    <submittedName>
        <fullName evidence="4">Unplaced genomic scaffold supercont1.12, whole genome shotgun sequence</fullName>
    </submittedName>
</protein>
<feature type="compositionally biased region" description="Basic and acidic residues" evidence="1">
    <location>
        <begin position="364"/>
        <end position="389"/>
    </location>
</feature>
<dbReference type="GO" id="GO:0015038">
    <property type="term" value="F:glutathione disulfide oxidoreductase activity"/>
    <property type="evidence" value="ECO:0007669"/>
    <property type="project" value="TreeGrafter"/>
</dbReference>
<keyword evidence="2" id="KW-0472">Membrane</keyword>
<name>A0A0D0T0J3_9TREE</name>
<dbReference type="PROSITE" id="PS51354">
    <property type="entry name" value="GLUTAREDOXIN_2"/>
    <property type="match status" value="1"/>
</dbReference>
<dbReference type="GO" id="GO:0005796">
    <property type="term" value="C:Golgi lumen"/>
    <property type="evidence" value="ECO:0007669"/>
    <property type="project" value="TreeGrafter"/>
</dbReference>
<proteinExistence type="predicted"/>
<feature type="region of interest" description="Disordered" evidence="1">
    <location>
        <begin position="359"/>
        <end position="389"/>
    </location>
</feature>
<evidence type="ECO:0000313" key="4">
    <source>
        <dbReference type="EMBL" id="KIR39132.1"/>
    </source>
</evidence>
<evidence type="ECO:0000256" key="1">
    <source>
        <dbReference type="SAM" id="MobiDB-lite"/>
    </source>
</evidence>
<dbReference type="OrthoDB" id="423313at2759"/>
<dbReference type="CDD" id="cd03419">
    <property type="entry name" value="GRX_GRXh_1_2_like"/>
    <property type="match status" value="1"/>
</dbReference>
<dbReference type="AlphaFoldDB" id="A0A0D0T0J3"/>
<evidence type="ECO:0000256" key="2">
    <source>
        <dbReference type="SAM" id="Phobius"/>
    </source>
</evidence>
<organism evidence="4 5">
    <name type="scientific">Cryptococcus deuterogattii Ram5</name>
    <dbReference type="NCBI Taxonomy" id="1296110"/>
    <lineage>
        <taxon>Eukaryota</taxon>
        <taxon>Fungi</taxon>
        <taxon>Dikarya</taxon>
        <taxon>Basidiomycota</taxon>
        <taxon>Agaricomycotina</taxon>
        <taxon>Tremellomycetes</taxon>
        <taxon>Tremellales</taxon>
        <taxon>Cryptococcaceae</taxon>
        <taxon>Cryptococcus</taxon>
        <taxon>Cryptococcus gattii species complex</taxon>
    </lineage>
</organism>
<dbReference type="InterPro" id="IPR014025">
    <property type="entry name" value="Glutaredoxin_subgr"/>
</dbReference>
<dbReference type="Pfam" id="PF00462">
    <property type="entry name" value="Glutaredoxin"/>
    <property type="match status" value="1"/>
</dbReference>
<dbReference type="Gene3D" id="3.40.30.10">
    <property type="entry name" value="Glutaredoxin"/>
    <property type="match status" value="1"/>
</dbReference>
<dbReference type="HOGENOM" id="CLU_055150_0_0_1"/>
<keyword evidence="5" id="KW-1185">Reference proteome</keyword>
<dbReference type="GO" id="GO:0005801">
    <property type="term" value="C:cis-Golgi network"/>
    <property type="evidence" value="ECO:0007669"/>
    <property type="project" value="TreeGrafter"/>
</dbReference>
<dbReference type="GO" id="GO:0034599">
    <property type="term" value="P:cellular response to oxidative stress"/>
    <property type="evidence" value="ECO:0007669"/>
    <property type="project" value="TreeGrafter"/>
</dbReference>
<accession>A0A0D0T0J3</accession>
<dbReference type="InterPro" id="IPR002109">
    <property type="entry name" value="Glutaredoxin"/>
</dbReference>
<sequence length="414" mass="47055">MFSEEPISPRSKYSSLPGFEPRRAFSLPSVTMPFNGHVNNAPLLPLTRHSFSDPFLRRSTARRLSYGIKNRASQYPYSVTIGGILTFVLFLFVYTRPVSDFGRFNSAASKLHIRTADEDLFPLPTPEQKIHRPDSKMDNGVMLLTVDENELIAEDDLFWDSYTEAEPLSAEEAAAEAELQTHKQNVQAQNKAQSLRALIWWLAEGGVFPNDFEVPSKSHLKKIGSSGFEKLLSSIDAGDENQMIFEEGWADFADRRYSIVVFSKTYCPYSKNAKSILGEYHLSPAPFIIELNQRSDMEALQDFLQRFTDRRTVPNILLDFVSIGGSDDITLLHSEGGLQRKFEEMGAFPGLVRREASLLSNSEESGKDREIEETRKELPVETKTETKGEVPEMDLYEKEQEEVYDIPAERVWRS</sequence>
<feature type="domain" description="Glutaredoxin" evidence="3">
    <location>
        <begin position="259"/>
        <end position="319"/>
    </location>
</feature>
<evidence type="ECO:0000313" key="5">
    <source>
        <dbReference type="Proteomes" id="UP000053392"/>
    </source>
</evidence>
<feature type="transmembrane region" description="Helical" evidence="2">
    <location>
        <begin position="75"/>
        <end position="94"/>
    </location>
</feature>